<dbReference type="GO" id="GO:0008080">
    <property type="term" value="F:N-acetyltransferase activity"/>
    <property type="evidence" value="ECO:0007669"/>
    <property type="project" value="InterPro"/>
</dbReference>
<accession>A0A358HPT8</accession>
<reference evidence="5 6" key="1">
    <citation type="journal article" date="2018" name="Nat. Biotechnol.">
        <title>A standardized bacterial taxonomy based on genome phylogeny substantially revises the tree of life.</title>
        <authorList>
            <person name="Parks D.H."/>
            <person name="Chuvochina M."/>
            <person name="Waite D.W."/>
            <person name="Rinke C."/>
            <person name="Skarshewski A."/>
            <person name="Chaumeil P.A."/>
            <person name="Hugenholtz P."/>
        </authorList>
    </citation>
    <scope>NUCLEOTIDE SEQUENCE [LARGE SCALE GENOMIC DNA]</scope>
    <source>
        <strain evidence="3">UBA8707</strain>
        <strain evidence="4">UBA9881</strain>
    </source>
</reference>
<dbReference type="InterPro" id="IPR050769">
    <property type="entry name" value="NAT_camello-type"/>
</dbReference>
<dbReference type="Gene3D" id="3.40.630.30">
    <property type="match status" value="1"/>
</dbReference>
<dbReference type="SUPFAM" id="SSF55729">
    <property type="entry name" value="Acyl-CoA N-acyltransferases (Nat)"/>
    <property type="match status" value="1"/>
</dbReference>
<evidence type="ECO:0000256" key="1">
    <source>
        <dbReference type="ARBA" id="ARBA00022679"/>
    </source>
</evidence>
<dbReference type="STRING" id="168935.AUP42_18150"/>
<evidence type="ECO:0000313" key="5">
    <source>
        <dbReference type="Proteomes" id="UP000264179"/>
    </source>
</evidence>
<dbReference type="PROSITE" id="PS51186">
    <property type="entry name" value="GNAT"/>
    <property type="match status" value="1"/>
</dbReference>
<name>A0A358HPT8_9PROT</name>
<dbReference type="EMBL" id="DPOP01000158">
    <property type="protein sequence ID" value="HCW69516.1"/>
    <property type="molecule type" value="Genomic_DNA"/>
</dbReference>
<evidence type="ECO:0000259" key="2">
    <source>
        <dbReference type="PROSITE" id="PS51186"/>
    </source>
</evidence>
<evidence type="ECO:0000313" key="3">
    <source>
        <dbReference type="EMBL" id="HBU96992.1"/>
    </source>
</evidence>
<dbReference type="PANTHER" id="PTHR13947:SF37">
    <property type="entry name" value="LD18367P"/>
    <property type="match status" value="1"/>
</dbReference>
<dbReference type="PANTHER" id="PTHR13947">
    <property type="entry name" value="GNAT FAMILY N-ACETYLTRANSFERASE"/>
    <property type="match status" value="1"/>
</dbReference>
<proteinExistence type="predicted"/>
<protein>
    <submittedName>
        <fullName evidence="3">GNAT family N-acetyltransferase</fullName>
    </submittedName>
</protein>
<dbReference type="CDD" id="cd04301">
    <property type="entry name" value="NAT_SF"/>
    <property type="match status" value="1"/>
</dbReference>
<comment type="caution">
    <text evidence="3">The sequence shown here is derived from an EMBL/GenBank/DDBJ whole genome shotgun (WGS) entry which is preliminary data.</text>
</comment>
<organism evidence="3 6">
    <name type="scientific">Thalassospira lucentensis</name>
    <dbReference type="NCBI Taxonomy" id="168935"/>
    <lineage>
        <taxon>Bacteria</taxon>
        <taxon>Pseudomonadati</taxon>
        <taxon>Pseudomonadota</taxon>
        <taxon>Alphaproteobacteria</taxon>
        <taxon>Rhodospirillales</taxon>
        <taxon>Thalassospiraceae</taxon>
        <taxon>Thalassospira</taxon>
    </lineage>
</organism>
<dbReference type="Proteomes" id="UP000264753">
    <property type="component" value="Unassembled WGS sequence"/>
</dbReference>
<dbReference type="Proteomes" id="UP000264179">
    <property type="component" value="Unassembled WGS sequence"/>
</dbReference>
<dbReference type="InterPro" id="IPR000182">
    <property type="entry name" value="GNAT_dom"/>
</dbReference>
<dbReference type="EMBL" id="DOOG01000031">
    <property type="protein sequence ID" value="HBU96992.1"/>
    <property type="molecule type" value="Genomic_DNA"/>
</dbReference>
<feature type="domain" description="N-acetyltransferase" evidence="2">
    <location>
        <begin position="11"/>
        <end position="149"/>
    </location>
</feature>
<dbReference type="Pfam" id="PF13508">
    <property type="entry name" value="Acetyltransf_7"/>
    <property type="match status" value="1"/>
</dbReference>
<evidence type="ECO:0000313" key="4">
    <source>
        <dbReference type="EMBL" id="HCW69516.1"/>
    </source>
</evidence>
<sequence>MIRPACLGDETAIRECTISAYQRYVAVIGRKPAPMTADVTSQIMAGHVYVATDDEDRPVGVIVFYPDNDNAMILENIAVAPEYEGKGIGKRLIATCESAARKQGFSHVRLYTNEKMTQNLSIYPHLGYVETGRRIEDGFNRVYFEKKLPHSV</sequence>
<dbReference type="AlphaFoldDB" id="A0A358HPT8"/>
<dbReference type="InterPro" id="IPR016181">
    <property type="entry name" value="Acyl_CoA_acyltransferase"/>
</dbReference>
<dbReference type="RefSeq" id="WP_276651462.1">
    <property type="nucleotide sequence ID" value="NZ_DOOG01000031.1"/>
</dbReference>
<gene>
    <name evidence="3" type="ORF">DEF21_03675</name>
    <name evidence="4" type="ORF">DHR80_20400</name>
</gene>
<keyword evidence="1 3" id="KW-0808">Transferase</keyword>
<evidence type="ECO:0000313" key="6">
    <source>
        <dbReference type="Proteomes" id="UP000264753"/>
    </source>
</evidence>